<dbReference type="InterPro" id="IPR016032">
    <property type="entry name" value="Sig_transdc_resp-reg_C-effctor"/>
</dbReference>
<name>A0A7W7CEL4_9PSEU</name>
<dbReference type="EMBL" id="JACHMH010000001">
    <property type="protein sequence ID" value="MBB4679680.1"/>
    <property type="molecule type" value="Genomic_DNA"/>
</dbReference>
<gene>
    <name evidence="5" type="ORF">HNR67_005798</name>
</gene>
<dbReference type="SMART" id="SM00421">
    <property type="entry name" value="HTH_LUXR"/>
    <property type="match status" value="1"/>
</dbReference>
<dbReference type="Proteomes" id="UP000533598">
    <property type="component" value="Unassembled WGS sequence"/>
</dbReference>
<keyword evidence="3" id="KW-0804">Transcription</keyword>
<dbReference type="CDD" id="cd06170">
    <property type="entry name" value="LuxR_C_like"/>
    <property type="match status" value="1"/>
</dbReference>
<proteinExistence type="predicted"/>
<keyword evidence="2 5" id="KW-0238">DNA-binding</keyword>
<evidence type="ECO:0000256" key="1">
    <source>
        <dbReference type="ARBA" id="ARBA00023015"/>
    </source>
</evidence>
<feature type="domain" description="HTH luxR-type" evidence="4">
    <location>
        <begin position="139"/>
        <end position="204"/>
    </location>
</feature>
<dbReference type="GO" id="GO:0003677">
    <property type="term" value="F:DNA binding"/>
    <property type="evidence" value="ECO:0007669"/>
    <property type="project" value="UniProtKB-KW"/>
</dbReference>
<protein>
    <submittedName>
        <fullName evidence="5">DNA-binding NarL/FixJ family response regulator</fullName>
    </submittedName>
</protein>
<dbReference type="AlphaFoldDB" id="A0A7W7CEL4"/>
<accession>A0A7W7CEL4</accession>
<organism evidence="5 6">
    <name type="scientific">Crossiella cryophila</name>
    <dbReference type="NCBI Taxonomy" id="43355"/>
    <lineage>
        <taxon>Bacteria</taxon>
        <taxon>Bacillati</taxon>
        <taxon>Actinomycetota</taxon>
        <taxon>Actinomycetes</taxon>
        <taxon>Pseudonocardiales</taxon>
        <taxon>Pseudonocardiaceae</taxon>
        <taxon>Crossiella</taxon>
    </lineage>
</organism>
<evidence type="ECO:0000256" key="3">
    <source>
        <dbReference type="ARBA" id="ARBA00023163"/>
    </source>
</evidence>
<keyword evidence="6" id="KW-1185">Reference proteome</keyword>
<evidence type="ECO:0000256" key="2">
    <source>
        <dbReference type="ARBA" id="ARBA00023125"/>
    </source>
</evidence>
<dbReference type="PANTHER" id="PTHR44688">
    <property type="entry name" value="DNA-BINDING TRANSCRIPTIONAL ACTIVATOR DEVR_DOSR"/>
    <property type="match status" value="1"/>
</dbReference>
<dbReference type="PRINTS" id="PR00038">
    <property type="entry name" value="HTHLUXR"/>
</dbReference>
<dbReference type="GO" id="GO:0006355">
    <property type="term" value="P:regulation of DNA-templated transcription"/>
    <property type="evidence" value="ECO:0007669"/>
    <property type="project" value="InterPro"/>
</dbReference>
<evidence type="ECO:0000259" key="4">
    <source>
        <dbReference type="PROSITE" id="PS50043"/>
    </source>
</evidence>
<dbReference type="InterPro" id="IPR000792">
    <property type="entry name" value="Tscrpt_reg_LuxR_C"/>
</dbReference>
<keyword evidence="1" id="KW-0805">Transcription regulation</keyword>
<dbReference type="PANTHER" id="PTHR44688:SF16">
    <property type="entry name" value="DNA-BINDING TRANSCRIPTIONAL ACTIVATOR DEVR_DOSR"/>
    <property type="match status" value="1"/>
</dbReference>
<dbReference type="PROSITE" id="PS50043">
    <property type="entry name" value="HTH_LUXR_2"/>
    <property type="match status" value="1"/>
</dbReference>
<comment type="caution">
    <text evidence="5">The sequence shown here is derived from an EMBL/GenBank/DDBJ whole genome shotgun (WGS) entry which is preliminary data.</text>
</comment>
<dbReference type="Pfam" id="PF00196">
    <property type="entry name" value="GerE"/>
    <property type="match status" value="1"/>
</dbReference>
<dbReference type="RefSeq" id="WP_185005400.1">
    <property type="nucleotide sequence ID" value="NZ_BAAAUI010000001.1"/>
</dbReference>
<evidence type="ECO:0000313" key="5">
    <source>
        <dbReference type="EMBL" id="MBB4679680.1"/>
    </source>
</evidence>
<reference evidence="5 6" key="1">
    <citation type="submission" date="2020-08" db="EMBL/GenBank/DDBJ databases">
        <title>Sequencing the genomes of 1000 actinobacteria strains.</title>
        <authorList>
            <person name="Klenk H.-P."/>
        </authorList>
    </citation>
    <scope>NUCLEOTIDE SEQUENCE [LARGE SCALE GENOMIC DNA]</scope>
    <source>
        <strain evidence="5 6">DSM 44230</strain>
    </source>
</reference>
<dbReference type="Gene3D" id="3.40.50.2300">
    <property type="match status" value="1"/>
</dbReference>
<evidence type="ECO:0000313" key="6">
    <source>
        <dbReference type="Proteomes" id="UP000533598"/>
    </source>
</evidence>
<sequence>MDRVLIAVCSRTMLTLPGVTRLLSAEPELEVVGPARIRAAQVALVVAEEVDVDTREILLRVRRSSPARLLLAVNRLTEADLPWLARTKVAAVLERREVDTPTLVAAIAAARHAPESPERLAAGLRARLAGGAVPAQRARADVPVRLAPRERDLLELLADGYGTAEIARRLRYSERTVKNIVHGLLSRFELRNRTHAVAYLLRAGAL</sequence>
<dbReference type="SUPFAM" id="SSF46894">
    <property type="entry name" value="C-terminal effector domain of the bipartite response regulators"/>
    <property type="match status" value="1"/>
</dbReference>